<dbReference type="EMBL" id="QZEY01000028">
    <property type="protein sequence ID" value="RJL20806.1"/>
    <property type="molecule type" value="Genomic_DNA"/>
</dbReference>
<feature type="transmembrane region" description="Helical" evidence="1">
    <location>
        <begin position="350"/>
        <end position="371"/>
    </location>
</feature>
<keyword evidence="1" id="KW-0812">Transmembrane</keyword>
<keyword evidence="1" id="KW-0472">Membrane</keyword>
<comment type="caution">
    <text evidence="2">The sequence shown here is derived from an EMBL/GenBank/DDBJ whole genome shotgun (WGS) entry which is preliminary data.</text>
</comment>
<sequence>MDPIASRLLKAAQNEVGQKEGGDGRTKYGDWYAAQISKEPAQQAQPWCGSFVAWAADRAGAEKYVGQFAHAPSQAAWFKSYDAWSTKPEPGAVAFLSLKKPGAIDQVGIVEKVENGKIHTIEGDVNGVAVQRMVRDQSQVAGYGLPREVKAATTAKPLLTGTTDATYFWDDGSGINGDTGAPYSGKPMQKGLFASPSWPQGTEGYVYYKGKKAKFFIGDLGPGAPSSDGTMLDMDGMTFADLVGGSWNPGPRIVEPTGTWKIHVKYEITKWGPGMGVRDHPRPYSERAFRVMEEDRQQAPKVKAAKAVTAASKTPATIQTCADSAVLKTRPVSTPAASPVAAREEIPAGWPVNPAGIVAILLCLLLVAASARVRRARLDRRGED</sequence>
<reference evidence="2 3" key="1">
    <citation type="submission" date="2018-09" db="EMBL/GenBank/DDBJ databases">
        <title>YIM 75507 draft genome.</title>
        <authorList>
            <person name="Tang S."/>
            <person name="Feng Y."/>
        </authorList>
    </citation>
    <scope>NUCLEOTIDE SEQUENCE [LARGE SCALE GENOMIC DNA]</scope>
    <source>
        <strain evidence="2 3">YIM 75507</strain>
    </source>
</reference>
<gene>
    <name evidence="2" type="ORF">D5H75_38775</name>
</gene>
<proteinExistence type="predicted"/>
<evidence type="ECO:0000313" key="2">
    <source>
        <dbReference type="EMBL" id="RJL20806.1"/>
    </source>
</evidence>
<keyword evidence="1" id="KW-1133">Transmembrane helix</keyword>
<dbReference type="Proteomes" id="UP000265768">
    <property type="component" value="Unassembled WGS sequence"/>
</dbReference>
<dbReference type="OrthoDB" id="3423851at2"/>
<evidence type="ECO:0000313" key="3">
    <source>
        <dbReference type="Proteomes" id="UP000265768"/>
    </source>
</evidence>
<dbReference type="AlphaFoldDB" id="A0A3A4A5N7"/>
<protein>
    <submittedName>
        <fullName evidence="2">CHAP domain-containing protein</fullName>
    </submittedName>
</protein>
<organism evidence="2 3">
    <name type="scientific">Bailinhaonella thermotolerans</name>
    <dbReference type="NCBI Taxonomy" id="1070861"/>
    <lineage>
        <taxon>Bacteria</taxon>
        <taxon>Bacillati</taxon>
        <taxon>Actinomycetota</taxon>
        <taxon>Actinomycetes</taxon>
        <taxon>Streptosporangiales</taxon>
        <taxon>Streptosporangiaceae</taxon>
        <taxon>Bailinhaonella</taxon>
    </lineage>
</organism>
<name>A0A3A4A5N7_9ACTN</name>
<evidence type="ECO:0000256" key="1">
    <source>
        <dbReference type="SAM" id="Phobius"/>
    </source>
</evidence>
<keyword evidence="3" id="KW-1185">Reference proteome</keyword>
<dbReference type="RefSeq" id="WP_119931619.1">
    <property type="nucleotide sequence ID" value="NZ_QZEY01000028.1"/>
</dbReference>
<accession>A0A3A4A5N7</accession>